<keyword evidence="5" id="KW-0547">Nucleotide-binding</keyword>
<dbReference type="PRINTS" id="PR00449">
    <property type="entry name" value="RASTRNSFRMNG"/>
</dbReference>
<dbReference type="GO" id="GO:0003924">
    <property type="term" value="F:GTPase activity"/>
    <property type="evidence" value="ECO:0007669"/>
    <property type="project" value="InterPro"/>
</dbReference>
<keyword evidence="8" id="KW-0449">Lipoprotein</keyword>
<dbReference type="EMBL" id="LXPE01000012">
    <property type="protein sequence ID" value="OBA26924.1"/>
    <property type="molecule type" value="Genomic_DNA"/>
</dbReference>
<accession>A0A1B7TDW6</accession>
<dbReference type="PROSITE" id="PS51420">
    <property type="entry name" value="RHO"/>
    <property type="match status" value="1"/>
</dbReference>
<comment type="caution">
    <text evidence="11">The sequence shown here is derived from an EMBL/GenBank/DDBJ whole genome shotgun (WGS) entry which is preliminary data.</text>
</comment>
<dbReference type="PROSITE" id="PS51421">
    <property type="entry name" value="RAS"/>
    <property type="match status" value="1"/>
</dbReference>
<evidence type="ECO:0000313" key="11">
    <source>
        <dbReference type="EMBL" id="OBA26924.1"/>
    </source>
</evidence>
<dbReference type="PANTHER" id="PTHR24072">
    <property type="entry name" value="RHO FAMILY GTPASE"/>
    <property type="match status" value="1"/>
</dbReference>
<sequence length="189" mass="21222">MSNNTLRRKLVIIGDSCGKTSLLHVFTLGSFPTTYQPTVFENYVTDCRVDGIDIQLSLWDTAGQEEYERLRPLSYSKADIIIIAFAVDDTESLYNTRTKWIQECVRYVPECPVILVGLKEDLLENSNNSTKRNFVNQREVDTIAREIGAKRSMYCSALTGNGVDDVFEAAVRTSLLVTNMKEGGCCSIQ</sequence>
<dbReference type="Proteomes" id="UP000092321">
    <property type="component" value="Unassembled WGS sequence"/>
</dbReference>
<dbReference type="GO" id="GO:0005525">
    <property type="term" value="F:GTP binding"/>
    <property type="evidence" value="ECO:0007669"/>
    <property type="project" value="UniProtKB-KW"/>
</dbReference>
<dbReference type="SUPFAM" id="SSF52540">
    <property type="entry name" value="P-loop containing nucleoside triphosphate hydrolases"/>
    <property type="match status" value="1"/>
</dbReference>
<comment type="subcellular location">
    <subcellularLocation>
        <location evidence="1">Cell membrane</location>
        <topology evidence="1">Lipid-anchor</topology>
        <orientation evidence="1">Cytoplasmic side</orientation>
    </subcellularLocation>
</comment>
<dbReference type="PROSITE" id="PS51419">
    <property type="entry name" value="RAB"/>
    <property type="match status" value="1"/>
</dbReference>
<dbReference type="NCBIfam" id="TIGR00231">
    <property type="entry name" value="small_GTP"/>
    <property type="match status" value="1"/>
</dbReference>
<evidence type="ECO:0000256" key="2">
    <source>
        <dbReference type="ARBA" id="ARBA00010142"/>
    </source>
</evidence>
<keyword evidence="3" id="KW-1003">Cell membrane</keyword>
<evidence type="ECO:0000256" key="7">
    <source>
        <dbReference type="ARBA" id="ARBA00023136"/>
    </source>
</evidence>
<dbReference type="OrthoDB" id="8830751at2759"/>
<organism evidence="11 12">
    <name type="scientific">Hanseniaspora valbyensis NRRL Y-1626</name>
    <dbReference type="NCBI Taxonomy" id="766949"/>
    <lineage>
        <taxon>Eukaryota</taxon>
        <taxon>Fungi</taxon>
        <taxon>Dikarya</taxon>
        <taxon>Ascomycota</taxon>
        <taxon>Saccharomycotina</taxon>
        <taxon>Saccharomycetes</taxon>
        <taxon>Saccharomycodales</taxon>
        <taxon>Saccharomycodaceae</taxon>
        <taxon>Hanseniaspora</taxon>
    </lineage>
</organism>
<comment type="similarity">
    <text evidence="2">Belongs to the small GTPase superfamily. Rho family.</text>
</comment>
<dbReference type="InterPro" id="IPR005225">
    <property type="entry name" value="Small_GTP-bd"/>
</dbReference>
<keyword evidence="7" id="KW-0472">Membrane</keyword>
<evidence type="ECO:0000256" key="3">
    <source>
        <dbReference type="ARBA" id="ARBA00022475"/>
    </source>
</evidence>
<proteinExistence type="inferred from homology"/>
<dbReference type="AlphaFoldDB" id="A0A1B7TDW6"/>
<evidence type="ECO:0000256" key="8">
    <source>
        <dbReference type="ARBA" id="ARBA00023288"/>
    </source>
</evidence>
<evidence type="ECO:0000256" key="5">
    <source>
        <dbReference type="ARBA" id="ARBA00022741"/>
    </source>
</evidence>
<keyword evidence="12" id="KW-1185">Reference proteome</keyword>
<evidence type="ECO:0000256" key="9">
    <source>
        <dbReference type="ARBA" id="ARBA00023289"/>
    </source>
</evidence>
<dbReference type="SMART" id="SM00173">
    <property type="entry name" value="RAS"/>
    <property type="match status" value="1"/>
</dbReference>
<dbReference type="GO" id="GO:0007264">
    <property type="term" value="P:small GTPase-mediated signal transduction"/>
    <property type="evidence" value="ECO:0007669"/>
    <property type="project" value="InterPro"/>
</dbReference>
<protein>
    <recommendedName>
        <fullName evidence="10">GTP-binding protein RHO4</fullName>
    </recommendedName>
</protein>
<keyword evidence="4" id="KW-0488">Methylation</keyword>
<dbReference type="Pfam" id="PF00071">
    <property type="entry name" value="Ras"/>
    <property type="match status" value="1"/>
</dbReference>
<name>A0A1B7TDW6_9ASCO</name>
<evidence type="ECO:0000256" key="4">
    <source>
        <dbReference type="ARBA" id="ARBA00022481"/>
    </source>
</evidence>
<dbReference type="GO" id="GO:0005886">
    <property type="term" value="C:plasma membrane"/>
    <property type="evidence" value="ECO:0007669"/>
    <property type="project" value="UniProtKB-SubCell"/>
</dbReference>
<dbReference type="SMART" id="SM00175">
    <property type="entry name" value="RAB"/>
    <property type="match status" value="1"/>
</dbReference>
<evidence type="ECO:0000256" key="6">
    <source>
        <dbReference type="ARBA" id="ARBA00023134"/>
    </source>
</evidence>
<keyword evidence="6" id="KW-0342">GTP-binding</keyword>
<evidence type="ECO:0000256" key="1">
    <source>
        <dbReference type="ARBA" id="ARBA00004342"/>
    </source>
</evidence>
<dbReference type="InterPro" id="IPR027417">
    <property type="entry name" value="P-loop_NTPase"/>
</dbReference>
<dbReference type="FunFam" id="3.40.50.300:FF:000983">
    <property type="entry name" value="Rho family GTPase"/>
    <property type="match status" value="1"/>
</dbReference>
<evidence type="ECO:0000313" key="12">
    <source>
        <dbReference type="Proteomes" id="UP000092321"/>
    </source>
</evidence>
<keyword evidence="9" id="KW-0636">Prenylation</keyword>
<reference evidence="12" key="1">
    <citation type="journal article" date="2016" name="Proc. Natl. Acad. Sci. U.S.A.">
        <title>Comparative genomics of biotechnologically important yeasts.</title>
        <authorList>
            <person name="Riley R."/>
            <person name="Haridas S."/>
            <person name="Wolfe K.H."/>
            <person name="Lopes M.R."/>
            <person name="Hittinger C.T."/>
            <person name="Goeker M."/>
            <person name="Salamov A.A."/>
            <person name="Wisecaver J.H."/>
            <person name="Long T.M."/>
            <person name="Calvey C.H."/>
            <person name="Aerts A.L."/>
            <person name="Barry K.W."/>
            <person name="Choi C."/>
            <person name="Clum A."/>
            <person name="Coughlan A.Y."/>
            <person name="Deshpande S."/>
            <person name="Douglass A.P."/>
            <person name="Hanson S.J."/>
            <person name="Klenk H.-P."/>
            <person name="LaButti K.M."/>
            <person name="Lapidus A."/>
            <person name="Lindquist E.A."/>
            <person name="Lipzen A.M."/>
            <person name="Meier-Kolthoff J.P."/>
            <person name="Ohm R.A."/>
            <person name="Otillar R.P."/>
            <person name="Pangilinan J.L."/>
            <person name="Peng Y."/>
            <person name="Rokas A."/>
            <person name="Rosa C.A."/>
            <person name="Scheuner C."/>
            <person name="Sibirny A.A."/>
            <person name="Slot J.C."/>
            <person name="Stielow J.B."/>
            <person name="Sun H."/>
            <person name="Kurtzman C.P."/>
            <person name="Blackwell M."/>
            <person name="Grigoriev I.V."/>
            <person name="Jeffries T.W."/>
        </authorList>
    </citation>
    <scope>NUCLEOTIDE SEQUENCE [LARGE SCALE GENOMIC DNA]</scope>
    <source>
        <strain evidence="12">NRRL Y-1626</strain>
    </source>
</reference>
<dbReference type="InterPro" id="IPR001806">
    <property type="entry name" value="Small_GTPase"/>
</dbReference>
<dbReference type="Gene3D" id="3.40.50.300">
    <property type="entry name" value="P-loop containing nucleotide triphosphate hydrolases"/>
    <property type="match status" value="1"/>
</dbReference>
<dbReference type="SMART" id="SM00174">
    <property type="entry name" value="RHO"/>
    <property type="match status" value="1"/>
</dbReference>
<dbReference type="InterPro" id="IPR003578">
    <property type="entry name" value="Small_GTPase_Rho"/>
</dbReference>
<evidence type="ECO:0000256" key="10">
    <source>
        <dbReference type="ARBA" id="ARBA00067969"/>
    </source>
</evidence>
<gene>
    <name evidence="11" type="ORF">HANVADRAFT_52710</name>
</gene>